<name>A0A1M7FZ95_9BRAD</name>
<dbReference type="Gene3D" id="3.10.180.10">
    <property type="entry name" value="2,3-Dihydroxybiphenyl 1,2-Dioxygenase, domain 1"/>
    <property type="match status" value="2"/>
</dbReference>
<organism evidence="2 3">
    <name type="scientific">Bradyrhizobium lablabi</name>
    <dbReference type="NCBI Taxonomy" id="722472"/>
    <lineage>
        <taxon>Bacteria</taxon>
        <taxon>Pseudomonadati</taxon>
        <taxon>Pseudomonadota</taxon>
        <taxon>Alphaproteobacteria</taxon>
        <taxon>Hyphomicrobiales</taxon>
        <taxon>Nitrobacteraceae</taxon>
        <taxon>Bradyrhizobium</taxon>
    </lineage>
</organism>
<dbReference type="InterPro" id="IPR029068">
    <property type="entry name" value="Glyas_Bleomycin-R_OHBP_Dase"/>
</dbReference>
<dbReference type="Pfam" id="PF00903">
    <property type="entry name" value="Glyoxalase"/>
    <property type="match status" value="2"/>
</dbReference>
<proteinExistence type="predicted"/>
<dbReference type="InterPro" id="IPR004360">
    <property type="entry name" value="Glyas_Fos-R_dOase_dom"/>
</dbReference>
<dbReference type="EMBL" id="FNTI01000001">
    <property type="protein sequence ID" value="SEE12922.1"/>
    <property type="molecule type" value="Genomic_DNA"/>
</dbReference>
<feature type="domain" description="VOC" evidence="1">
    <location>
        <begin position="137"/>
        <end position="249"/>
    </location>
</feature>
<accession>A0A1M7FZ95</accession>
<protein>
    <submittedName>
        <fullName evidence="2">2,3-dihydroxy-p-cumate/2,3-dihydroxybenzoate 3,4-dioxygenase</fullName>
    </submittedName>
</protein>
<dbReference type="PROSITE" id="PS51819">
    <property type="entry name" value="VOC"/>
    <property type="match status" value="2"/>
</dbReference>
<dbReference type="CDD" id="cd07258">
    <property type="entry name" value="PpCmtC_C"/>
    <property type="match status" value="1"/>
</dbReference>
<keyword evidence="2" id="KW-0223">Dioxygenase</keyword>
<dbReference type="RefSeq" id="WP_074827481.1">
    <property type="nucleotide sequence ID" value="NZ_FNTI01000001.1"/>
</dbReference>
<sequence length="286" mass="31315">MIELKDLSYVRLGASNLEEAGSFATKCLGLQVGEQSGKALYLRSDDRAHTLCYFEGDPTDQTVGFEVEDESKLNAAAATLDQLGHPVHAGTPTECALRKVKAFIGFKDPTGNQIELAVRPERSGKRYFASRDAGITGFSHVGLSTTNPARDEQFWTQVCNARVSDRIGDIALMRVNAIHHTIALAPGRSPGIHHVNHQVESNDDVLRSYYHLSGQRVPIVFGPGRHPTSGARFLYFKGPDGMVFEYSVGVDEIEDEATHRPRQFGFEPSSLCMWGSRSAGVLPPNS</sequence>
<dbReference type="OrthoDB" id="9803142at2"/>
<dbReference type="CDD" id="cd08361">
    <property type="entry name" value="PpCmtC_N"/>
    <property type="match status" value="1"/>
</dbReference>
<dbReference type="PANTHER" id="PTHR36113">
    <property type="entry name" value="LYASE, PUTATIVE-RELATED-RELATED"/>
    <property type="match status" value="1"/>
</dbReference>
<dbReference type="AlphaFoldDB" id="A0A1M7FZ95"/>
<feature type="domain" description="VOC" evidence="1">
    <location>
        <begin position="6"/>
        <end position="119"/>
    </location>
</feature>
<dbReference type="InterPro" id="IPR037523">
    <property type="entry name" value="VOC_core"/>
</dbReference>
<gene>
    <name evidence="2" type="ORF">SAMN05444171_6356</name>
</gene>
<dbReference type="Proteomes" id="UP000183208">
    <property type="component" value="Unassembled WGS sequence"/>
</dbReference>
<dbReference type="PANTHER" id="PTHR36113:SF3">
    <property type="entry name" value="SLL5075 PROTEIN"/>
    <property type="match status" value="1"/>
</dbReference>
<dbReference type="InterPro" id="IPR051332">
    <property type="entry name" value="Fosfomycin_Res_Enzymes"/>
</dbReference>
<evidence type="ECO:0000259" key="1">
    <source>
        <dbReference type="PROSITE" id="PS51819"/>
    </source>
</evidence>
<reference evidence="2 3" key="1">
    <citation type="submission" date="2016-10" db="EMBL/GenBank/DDBJ databases">
        <authorList>
            <person name="de Groot N.N."/>
        </authorList>
    </citation>
    <scope>NUCLEOTIDE SEQUENCE [LARGE SCALE GENOMIC DNA]</scope>
    <source>
        <strain evidence="2 3">GAS522</strain>
    </source>
</reference>
<dbReference type="SUPFAM" id="SSF54593">
    <property type="entry name" value="Glyoxalase/Bleomycin resistance protein/Dihydroxybiphenyl dioxygenase"/>
    <property type="match status" value="1"/>
</dbReference>
<dbReference type="GO" id="GO:0051213">
    <property type="term" value="F:dioxygenase activity"/>
    <property type="evidence" value="ECO:0007669"/>
    <property type="project" value="UniProtKB-KW"/>
</dbReference>
<evidence type="ECO:0000313" key="2">
    <source>
        <dbReference type="EMBL" id="SEE12922.1"/>
    </source>
</evidence>
<keyword evidence="2" id="KW-0560">Oxidoreductase</keyword>
<evidence type="ECO:0000313" key="3">
    <source>
        <dbReference type="Proteomes" id="UP000183208"/>
    </source>
</evidence>